<keyword evidence="1" id="KW-0732">Signal</keyword>
<feature type="domain" description="Spore coat protein U/FanG" evidence="2">
    <location>
        <begin position="26"/>
        <end position="171"/>
    </location>
</feature>
<dbReference type="AlphaFoldDB" id="A0A7Y8BMD6"/>
<dbReference type="Pfam" id="PF05229">
    <property type="entry name" value="SCPU"/>
    <property type="match status" value="1"/>
</dbReference>
<keyword evidence="3" id="KW-0167">Capsid protein</keyword>
<name>A0A7Y8BMD6_9PSED</name>
<keyword evidence="3" id="KW-0946">Virion</keyword>
<proteinExistence type="predicted"/>
<organism evidence="3 4">
    <name type="scientific">Pseudomonas gingeri</name>
    <dbReference type="NCBI Taxonomy" id="117681"/>
    <lineage>
        <taxon>Bacteria</taxon>
        <taxon>Pseudomonadati</taxon>
        <taxon>Pseudomonadota</taxon>
        <taxon>Gammaproteobacteria</taxon>
        <taxon>Pseudomonadales</taxon>
        <taxon>Pseudomonadaceae</taxon>
        <taxon>Pseudomonas</taxon>
    </lineage>
</organism>
<evidence type="ECO:0000313" key="4">
    <source>
        <dbReference type="Proteomes" id="UP000582981"/>
    </source>
</evidence>
<accession>A0A7Y8BMD6</accession>
<protein>
    <submittedName>
        <fullName evidence="3">Spore coat protein U domain-containing protein</fullName>
    </submittedName>
</protein>
<dbReference type="InterPro" id="IPR053167">
    <property type="entry name" value="Spore_coat_component"/>
</dbReference>
<comment type="caution">
    <text evidence="3">The sequence shown here is derived from an EMBL/GenBank/DDBJ whole genome shotgun (WGS) entry which is preliminary data.</text>
</comment>
<dbReference type="RefSeq" id="WP_100942736.1">
    <property type="nucleotide sequence ID" value="NZ_JACAPU010000021.1"/>
</dbReference>
<sequence>MKSGNHALIAVGTLFFLADSAHAAITGQIQARLVISSACEVSRATPLGASMAARLDFGSQGPTWNRPLNANLQGNSSNLQVTCNSQVTGFTVTIDGGSNGDGVSRYLSNGRQSIPYRLFIDAGGTDSYSIGQQRNFAVGNGTQVPIPVYGAVVANTNALPEGVYSDLLTVTLDW</sequence>
<evidence type="ECO:0000256" key="1">
    <source>
        <dbReference type="SAM" id="SignalP"/>
    </source>
</evidence>
<reference evidence="3 4" key="1">
    <citation type="submission" date="2020-04" db="EMBL/GenBank/DDBJ databases">
        <title>Molecular characterization of pseudomonads from Agaricus bisporus reveal novel blotch 2 pathogens in Western Europe.</title>
        <authorList>
            <person name="Taparia T."/>
            <person name="Krijger M."/>
            <person name="Haynes E."/>
            <person name="Elpinstone J.G."/>
            <person name="Noble R."/>
            <person name="Van Der Wolf J."/>
        </authorList>
    </citation>
    <scope>NUCLEOTIDE SEQUENCE [LARGE SCALE GENOMIC DNA]</scope>
    <source>
        <strain evidence="3 4">F1001</strain>
    </source>
</reference>
<dbReference type="SMART" id="SM00972">
    <property type="entry name" value="SCPU"/>
    <property type="match status" value="1"/>
</dbReference>
<evidence type="ECO:0000259" key="2">
    <source>
        <dbReference type="Pfam" id="PF05229"/>
    </source>
</evidence>
<dbReference type="PANTHER" id="PTHR37089">
    <property type="entry name" value="PROTEIN U-RELATED"/>
    <property type="match status" value="1"/>
</dbReference>
<dbReference type="Proteomes" id="UP000582981">
    <property type="component" value="Unassembled WGS sequence"/>
</dbReference>
<dbReference type="EMBL" id="JACAPU010000021">
    <property type="protein sequence ID" value="NWB48553.1"/>
    <property type="molecule type" value="Genomic_DNA"/>
</dbReference>
<feature type="chain" id="PRO_5031174728" evidence="1">
    <location>
        <begin position="24"/>
        <end position="174"/>
    </location>
</feature>
<evidence type="ECO:0000313" key="3">
    <source>
        <dbReference type="EMBL" id="NWB48553.1"/>
    </source>
</evidence>
<dbReference type="InterPro" id="IPR007893">
    <property type="entry name" value="Spore_coat_U/FanG"/>
</dbReference>
<feature type="signal peptide" evidence="1">
    <location>
        <begin position="1"/>
        <end position="23"/>
    </location>
</feature>
<gene>
    <name evidence="3" type="ORF">HX829_18855</name>
</gene>